<reference evidence="12 13" key="1">
    <citation type="submission" date="2021-02" db="EMBL/GenBank/DDBJ databases">
        <title>Plant Genome Project.</title>
        <authorList>
            <person name="Zhang R.-G."/>
        </authorList>
    </citation>
    <scope>NUCLEOTIDE SEQUENCE [LARGE SCALE GENOMIC DNA]</scope>
    <source>
        <tissue evidence="12">Leaves</tissue>
    </source>
</reference>
<proteinExistence type="predicted"/>
<feature type="compositionally biased region" description="Basic and acidic residues" evidence="10">
    <location>
        <begin position="227"/>
        <end position="242"/>
    </location>
</feature>
<dbReference type="InterPro" id="IPR028942">
    <property type="entry name" value="WHIM1_dom"/>
</dbReference>
<evidence type="ECO:0000313" key="12">
    <source>
        <dbReference type="EMBL" id="KAH7554404.1"/>
    </source>
</evidence>
<feature type="compositionally biased region" description="Basic and acidic residues" evidence="10">
    <location>
        <begin position="197"/>
        <end position="210"/>
    </location>
</feature>
<dbReference type="SMART" id="SM00571">
    <property type="entry name" value="DDT"/>
    <property type="match status" value="1"/>
</dbReference>
<keyword evidence="5" id="KW-0597">Phosphoprotein</keyword>
<accession>A0ABQ8HD37</accession>
<keyword evidence="3" id="KW-0963">Cytoplasm</keyword>
<dbReference type="InterPro" id="IPR018866">
    <property type="entry name" value="Znf-4CXXC_R1"/>
</dbReference>
<evidence type="ECO:0000256" key="4">
    <source>
        <dbReference type="ARBA" id="ARBA00022499"/>
    </source>
</evidence>
<feature type="compositionally biased region" description="Basic and acidic residues" evidence="10">
    <location>
        <begin position="1"/>
        <end position="21"/>
    </location>
</feature>
<keyword evidence="4" id="KW-1017">Isopeptide bond</keyword>
<keyword evidence="6" id="KW-0832">Ubl conjugation</keyword>
<dbReference type="EMBL" id="JAFEMO010000012">
    <property type="protein sequence ID" value="KAH7554404.1"/>
    <property type="molecule type" value="Genomic_DNA"/>
</dbReference>
<evidence type="ECO:0000256" key="9">
    <source>
        <dbReference type="ARBA" id="ARBA00023242"/>
    </source>
</evidence>
<organism evidence="12 13">
    <name type="scientific">Xanthoceras sorbifolium</name>
    <dbReference type="NCBI Taxonomy" id="99658"/>
    <lineage>
        <taxon>Eukaryota</taxon>
        <taxon>Viridiplantae</taxon>
        <taxon>Streptophyta</taxon>
        <taxon>Embryophyta</taxon>
        <taxon>Tracheophyta</taxon>
        <taxon>Spermatophyta</taxon>
        <taxon>Magnoliopsida</taxon>
        <taxon>eudicotyledons</taxon>
        <taxon>Gunneridae</taxon>
        <taxon>Pentapetalae</taxon>
        <taxon>rosids</taxon>
        <taxon>malvids</taxon>
        <taxon>Sapindales</taxon>
        <taxon>Sapindaceae</taxon>
        <taxon>Xanthoceroideae</taxon>
        <taxon>Xanthoceras</taxon>
    </lineage>
</organism>
<feature type="compositionally biased region" description="Polar residues" evidence="10">
    <location>
        <begin position="179"/>
        <end position="192"/>
    </location>
</feature>
<feature type="region of interest" description="Disordered" evidence="10">
    <location>
        <begin position="1"/>
        <end position="22"/>
    </location>
</feature>
<evidence type="ECO:0000256" key="1">
    <source>
        <dbReference type="ARBA" id="ARBA00004123"/>
    </source>
</evidence>
<evidence type="ECO:0000256" key="6">
    <source>
        <dbReference type="ARBA" id="ARBA00022843"/>
    </source>
</evidence>
<evidence type="ECO:0000313" key="13">
    <source>
        <dbReference type="Proteomes" id="UP000827721"/>
    </source>
</evidence>
<dbReference type="Pfam" id="PF10497">
    <property type="entry name" value="zf-4CXXC_R1"/>
    <property type="match status" value="1"/>
</dbReference>
<comment type="caution">
    <text evidence="12">The sequence shown here is derived from an EMBL/GenBank/DDBJ whole genome shotgun (WGS) entry which is preliminary data.</text>
</comment>
<evidence type="ECO:0000259" key="11">
    <source>
        <dbReference type="PROSITE" id="PS50827"/>
    </source>
</evidence>
<evidence type="ECO:0000256" key="2">
    <source>
        <dbReference type="ARBA" id="ARBA00004496"/>
    </source>
</evidence>
<dbReference type="Pfam" id="PF15612">
    <property type="entry name" value="WHIM1"/>
    <property type="match status" value="1"/>
</dbReference>
<keyword evidence="13" id="KW-1185">Reference proteome</keyword>
<keyword evidence="9" id="KW-0539">Nucleus</keyword>
<dbReference type="Proteomes" id="UP000827721">
    <property type="component" value="Unassembled WGS sequence"/>
</dbReference>
<evidence type="ECO:0000256" key="10">
    <source>
        <dbReference type="SAM" id="MobiDB-lite"/>
    </source>
</evidence>
<comment type="subcellular location">
    <subcellularLocation>
        <location evidence="2">Cytoplasm</location>
    </subcellularLocation>
    <subcellularLocation>
        <location evidence="1">Nucleus</location>
    </subcellularLocation>
</comment>
<protein>
    <recommendedName>
        <fullName evidence="11">DDT domain-containing protein</fullName>
    </recommendedName>
</protein>
<feature type="compositionally biased region" description="Basic and acidic residues" evidence="10">
    <location>
        <begin position="163"/>
        <end position="178"/>
    </location>
</feature>
<keyword evidence="8" id="KW-0804">Transcription</keyword>
<sequence length="692" mass="77398">MAVTSKDEVCSSSGKQKEPKRTKFPGVRVIHGIIYDSENGKTCHQCRQKTRVFSAACKNQKGHKQCTIRFCHKCLLNRYGEKAEAVALLDDWKCPKCRGICNCSQCMKKRGQKPTGQLAHAAKAIGFSSVSEMLLRGHNSTSHEKRIAEETVISLEETLSPKKESITDSFKKPGKENSVDGNCDSNLNSQNLMPILNERKSEKKKREGLKEICNSNGDDDISLGKKTPKEPKISEGITKKESATTSGENSKKEKLIISEEISKDKKPTVSESSVSKDVITNEKDGGDFVEKKKSKKQLLKNDSLTVIKKAVKHDAINENVRDPNGIENNNAGPKLKAVSESRKVKKCPAEFLNKEFAADIQLPQGAYLTTIAGTEITPEDAGHALQFLEFCAAFGEVLDLKKGQAEYIIRELIRGRIRRRGKSCPIVQIHIQLLSLIQEDMEEKYKSIPWSPLSSTSGKNCWLQALWKCVSESKCPLNDIPSHCFDSGDGYDMLDCTRKLKLLNFLCDEALSTTALRSWIDDQNSKFLEREKQARRKVCAAKDKEKQLKNILQTEAAKSYIAENDGPLSVAEHEDIISKIKSEAAQAHSEMLNAMGMVSKKRKISDAVRTEPILLEDNGHVFWRLKGYASKADILLQDLQGNWDAIALNEKWVVYDADKKPAIENYISLRSKRRRVQKVTDHPIVGSVETDS</sequence>
<dbReference type="InterPro" id="IPR018501">
    <property type="entry name" value="DDT_dom"/>
</dbReference>
<dbReference type="PROSITE" id="PS50827">
    <property type="entry name" value="DDT"/>
    <property type="match status" value="1"/>
</dbReference>
<feature type="region of interest" description="Disordered" evidence="10">
    <location>
        <begin position="163"/>
        <end position="252"/>
    </location>
</feature>
<dbReference type="PANTHER" id="PTHR31169">
    <property type="entry name" value="OS05G0300700 PROTEIN"/>
    <property type="match status" value="1"/>
</dbReference>
<evidence type="ECO:0000256" key="8">
    <source>
        <dbReference type="ARBA" id="ARBA00023163"/>
    </source>
</evidence>
<evidence type="ECO:0000256" key="5">
    <source>
        <dbReference type="ARBA" id="ARBA00022553"/>
    </source>
</evidence>
<name>A0ABQ8HD37_9ROSI</name>
<evidence type="ECO:0000256" key="7">
    <source>
        <dbReference type="ARBA" id="ARBA00023015"/>
    </source>
</evidence>
<keyword evidence="7" id="KW-0805">Transcription regulation</keyword>
<gene>
    <name evidence="12" type="ORF">JRO89_XS12G0192700</name>
</gene>
<feature type="domain" description="DDT" evidence="11">
    <location>
        <begin position="378"/>
        <end position="443"/>
    </location>
</feature>
<dbReference type="InterPro" id="IPR040221">
    <property type="entry name" value="CDCA7/CDA7L"/>
</dbReference>
<evidence type="ECO:0000256" key="3">
    <source>
        <dbReference type="ARBA" id="ARBA00022490"/>
    </source>
</evidence>
<dbReference type="PANTHER" id="PTHR31169:SF8">
    <property type="entry name" value="ZINC-FINGER DOMAIN OF MONOAMINE-OXIDASE A REPRESSOR R1 PROTEIN"/>
    <property type="match status" value="1"/>
</dbReference>